<proteinExistence type="predicted"/>
<dbReference type="AlphaFoldDB" id="H2XXN0"/>
<name>H2XXN0_CIOIN</name>
<reference evidence="2" key="3">
    <citation type="submission" date="2025-08" db="UniProtKB">
        <authorList>
            <consortium name="Ensembl"/>
        </authorList>
    </citation>
    <scope>IDENTIFICATION</scope>
</reference>
<reference evidence="2" key="2">
    <citation type="journal article" date="2008" name="Genome Biol.">
        <title>Improved genome assembly and evidence-based global gene model set for the chordate Ciona intestinalis: new insight into intron and operon populations.</title>
        <authorList>
            <person name="Satou Y."/>
            <person name="Mineta K."/>
            <person name="Ogasawara M."/>
            <person name="Sasakura Y."/>
            <person name="Shoguchi E."/>
            <person name="Ueno K."/>
            <person name="Yamada L."/>
            <person name="Matsumoto J."/>
            <person name="Wasserscheid J."/>
            <person name="Dewar K."/>
            <person name="Wiley G.B."/>
            <person name="Macmil S.L."/>
            <person name="Roe B.A."/>
            <person name="Zeller R.W."/>
            <person name="Hastings K.E."/>
            <person name="Lemaire P."/>
            <person name="Lindquist E."/>
            <person name="Endo T."/>
            <person name="Hotta K."/>
            <person name="Inaba K."/>
        </authorList>
    </citation>
    <scope>NUCLEOTIDE SEQUENCE [LARGE SCALE GENOMIC DNA]</scope>
    <source>
        <strain evidence="2">wild type</strain>
    </source>
</reference>
<dbReference type="EMBL" id="EAAA01002331">
    <property type="status" value="NOT_ANNOTATED_CDS"/>
    <property type="molecule type" value="Genomic_DNA"/>
</dbReference>
<feature type="transmembrane region" description="Helical" evidence="1">
    <location>
        <begin position="120"/>
        <end position="137"/>
    </location>
</feature>
<dbReference type="GeneTree" id="ENSGT00660000096690"/>
<keyword evidence="3" id="KW-1185">Reference proteome</keyword>
<keyword evidence="1" id="KW-0472">Membrane</keyword>
<reference evidence="2" key="4">
    <citation type="submission" date="2025-09" db="UniProtKB">
        <authorList>
            <consortium name="Ensembl"/>
        </authorList>
    </citation>
    <scope>IDENTIFICATION</scope>
</reference>
<keyword evidence="1" id="KW-1133">Transmembrane helix</keyword>
<evidence type="ECO:0000313" key="3">
    <source>
        <dbReference type="Proteomes" id="UP000008144"/>
    </source>
</evidence>
<reference evidence="3" key="1">
    <citation type="journal article" date="2002" name="Science">
        <title>The draft genome of Ciona intestinalis: insights into chordate and vertebrate origins.</title>
        <authorList>
            <person name="Dehal P."/>
            <person name="Satou Y."/>
            <person name="Campbell R.K."/>
            <person name="Chapman J."/>
            <person name="Degnan B."/>
            <person name="De Tomaso A."/>
            <person name="Davidson B."/>
            <person name="Di Gregorio A."/>
            <person name="Gelpke M."/>
            <person name="Goodstein D.M."/>
            <person name="Harafuji N."/>
            <person name="Hastings K.E."/>
            <person name="Ho I."/>
            <person name="Hotta K."/>
            <person name="Huang W."/>
            <person name="Kawashima T."/>
            <person name="Lemaire P."/>
            <person name="Martinez D."/>
            <person name="Meinertzhagen I.A."/>
            <person name="Necula S."/>
            <person name="Nonaka M."/>
            <person name="Putnam N."/>
            <person name="Rash S."/>
            <person name="Saiga H."/>
            <person name="Satake M."/>
            <person name="Terry A."/>
            <person name="Yamada L."/>
            <person name="Wang H.G."/>
            <person name="Awazu S."/>
            <person name="Azumi K."/>
            <person name="Boore J."/>
            <person name="Branno M."/>
            <person name="Chin-Bow S."/>
            <person name="DeSantis R."/>
            <person name="Doyle S."/>
            <person name="Francino P."/>
            <person name="Keys D.N."/>
            <person name="Haga S."/>
            <person name="Hayashi H."/>
            <person name="Hino K."/>
            <person name="Imai K.S."/>
            <person name="Inaba K."/>
            <person name="Kano S."/>
            <person name="Kobayashi K."/>
            <person name="Kobayashi M."/>
            <person name="Lee B.I."/>
            <person name="Makabe K.W."/>
            <person name="Manohar C."/>
            <person name="Matassi G."/>
            <person name="Medina M."/>
            <person name="Mochizuki Y."/>
            <person name="Mount S."/>
            <person name="Morishita T."/>
            <person name="Miura S."/>
            <person name="Nakayama A."/>
            <person name="Nishizaka S."/>
            <person name="Nomoto H."/>
            <person name="Ohta F."/>
            <person name="Oishi K."/>
            <person name="Rigoutsos I."/>
            <person name="Sano M."/>
            <person name="Sasaki A."/>
            <person name="Sasakura Y."/>
            <person name="Shoguchi E."/>
            <person name="Shin-i T."/>
            <person name="Spagnuolo A."/>
            <person name="Stainier D."/>
            <person name="Suzuki M.M."/>
            <person name="Tassy O."/>
            <person name="Takatori N."/>
            <person name="Tokuoka M."/>
            <person name="Yagi K."/>
            <person name="Yoshizaki F."/>
            <person name="Wada S."/>
            <person name="Zhang C."/>
            <person name="Hyatt P.D."/>
            <person name="Larimer F."/>
            <person name="Detter C."/>
            <person name="Doggett N."/>
            <person name="Glavina T."/>
            <person name="Hawkins T."/>
            <person name="Richardson P."/>
            <person name="Lucas S."/>
            <person name="Kohara Y."/>
            <person name="Levine M."/>
            <person name="Satoh N."/>
            <person name="Rokhsar D.S."/>
        </authorList>
    </citation>
    <scope>NUCLEOTIDE SEQUENCE [LARGE SCALE GENOMIC DNA]</scope>
</reference>
<dbReference type="Ensembl" id="ENSCINT00000033829.1">
    <property type="protein sequence ID" value="ENSCINP00000034414.1"/>
    <property type="gene ID" value="ENSCING00000018128.1"/>
</dbReference>
<dbReference type="InParanoid" id="H2XXN0"/>
<evidence type="ECO:0000256" key="1">
    <source>
        <dbReference type="SAM" id="Phobius"/>
    </source>
</evidence>
<evidence type="ECO:0000313" key="2">
    <source>
        <dbReference type="Ensembl" id="ENSCINP00000034414.1"/>
    </source>
</evidence>
<organism evidence="2 3">
    <name type="scientific">Ciona intestinalis</name>
    <name type="common">Transparent sea squirt</name>
    <name type="synonym">Ascidia intestinalis</name>
    <dbReference type="NCBI Taxonomy" id="7719"/>
    <lineage>
        <taxon>Eukaryota</taxon>
        <taxon>Metazoa</taxon>
        <taxon>Chordata</taxon>
        <taxon>Tunicata</taxon>
        <taxon>Ascidiacea</taxon>
        <taxon>Phlebobranchia</taxon>
        <taxon>Cionidae</taxon>
        <taxon>Ciona</taxon>
    </lineage>
</organism>
<dbReference type="HOGENOM" id="CLU_1791176_0_0_1"/>
<keyword evidence="1" id="KW-0812">Transmembrane</keyword>
<protein>
    <submittedName>
        <fullName evidence="2">Uncharacterized protein</fullName>
    </submittedName>
</protein>
<sequence length="145" mass="16633">MPWSNHEQTAPKPNFKSSNWFVYQKSDDSFAIGLNVTWSQNAQVFWNHVHGYVLSVTYNNYYGSKKWLINATLSTSEIQENEDVSCTTSTGANSQRCEVRRSCLAVTYQSRNKRSITSRLSAYKVFIANVSILYFIANMKTQTFS</sequence>
<dbReference type="Proteomes" id="UP000008144">
    <property type="component" value="Chromosome 7"/>
</dbReference>
<accession>H2XXN0</accession>